<dbReference type="PANTHER" id="PTHR35450:SF2">
    <property type="entry name" value="REVERSE TRANSCRIPTASE DOMAIN-CONTAINING PROTEIN"/>
    <property type="match status" value="1"/>
</dbReference>
<dbReference type="RefSeq" id="XP_030754980.1">
    <property type="nucleotide sequence ID" value="XM_030899120.1"/>
</dbReference>
<dbReference type="SUPFAM" id="SSF56672">
    <property type="entry name" value="DNA/RNA polymerases"/>
    <property type="match status" value="2"/>
</dbReference>
<name>A0A6J2XW31_SITOR</name>
<reference evidence="3" key="1">
    <citation type="submission" date="2025-08" db="UniProtKB">
        <authorList>
            <consortium name="RefSeq"/>
        </authorList>
    </citation>
    <scope>IDENTIFICATION</scope>
    <source>
        <tissue evidence="3">Gonads</tissue>
    </source>
</reference>
<dbReference type="InParanoid" id="A0A6J2XW31"/>
<dbReference type="PROSITE" id="PS50878">
    <property type="entry name" value="RT_POL"/>
    <property type="match status" value="1"/>
</dbReference>
<dbReference type="KEGG" id="soy:115881577"/>
<protein>
    <submittedName>
        <fullName evidence="3">Uncharacterized protein LOC115881577</fullName>
    </submittedName>
</protein>
<accession>A0A6J2XW31</accession>
<dbReference type="InterPro" id="IPR043502">
    <property type="entry name" value="DNA/RNA_pol_sf"/>
</dbReference>
<feature type="domain" description="Reverse transcriptase" evidence="1">
    <location>
        <begin position="1"/>
        <end position="187"/>
    </location>
</feature>
<dbReference type="Gene3D" id="3.30.70.270">
    <property type="match status" value="2"/>
</dbReference>
<dbReference type="GO" id="GO:0071897">
    <property type="term" value="P:DNA biosynthetic process"/>
    <property type="evidence" value="ECO:0007669"/>
    <property type="project" value="UniProtKB-ARBA"/>
</dbReference>
<proteinExistence type="predicted"/>
<evidence type="ECO:0000313" key="2">
    <source>
        <dbReference type="Proteomes" id="UP000504635"/>
    </source>
</evidence>
<keyword evidence="2" id="KW-1185">Reference proteome</keyword>
<dbReference type="GeneID" id="115881577"/>
<dbReference type="OrthoDB" id="5962029at2759"/>
<dbReference type="Pfam" id="PF00078">
    <property type="entry name" value="RVT_1"/>
    <property type="match status" value="2"/>
</dbReference>
<sequence>MGYIDYQKAFDSIPHSWLLQVLEICNVDPKICRFFKETMPSWTTSLNLRSAPFDITSPKIPIRRGIFQGDSFSALWFCLALNPLSRIINETGYGFSLRTRNRRHLITHLLYMDDLKIYAATKNQLENLLRTVHKISADIGMTFGTSKCQTVSIIRGKLCETPELNLDEKTIISAMSTEPYKYLGMLQTHKIEHGIIKNRLSTAFRLRLTSLLKTGLNSKNLFKAINTYALPVLTYSFGIVKWTHTDLESLNRLVRTTLTKFRNHHPRSATERVTLPRNLGGRGLLVVVNNSNLYVTVSSADVKYTPLNLSSKQYDAFPTPTSITNKIATWGAKELHGRYPNELDQHHIEKAASLHWLTSGYLYPETEGFIVAMQDQVIPTRNYRKLILKENISDKCRRCDSGSENIEHILSGCSNLASTKYLERHNRVASIIYLEILKQFNIDREIQEPYYKYHPPPVVENNSFKIYWDKTILTNKTQQQYTKQVYRKNNKVSRFENRNKKYMANGIGPGSPLDCLSHWNYPGQPERTIKRRGVRQGDTISPKLFNQALEDVFKNLDWEEKGIKICGQYLNQLRYADDIALISEKKEELVEMLEELDTAARRIGLNMNYTKTKIIINTDENIKQPK</sequence>
<dbReference type="InterPro" id="IPR000477">
    <property type="entry name" value="RT_dom"/>
</dbReference>
<dbReference type="Proteomes" id="UP000504635">
    <property type="component" value="Unplaced"/>
</dbReference>
<evidence type="ECO:0000313" key="3">
    <source>
        <dbReference type="RefSeq" id="XP_030754980.1"/>
    </source>
</evidence>
<dbReference type="InterPro" id="IPR043128">
    <property type="entry name" value="Rev_trsase/Diguanyl_cyclase"/>
</dbReference>
<gene>
    <name evidence="3" type="primary">LOC115881577</name>
</gene>
<dbReference type="AlphaFoldDB" id="A0A6J2XW31"/>
<dbReference type="PANTHER" id="PTHR35450">
    <property type="entry name" value="REVERSE TRANSCRIPTASE DOMAIN-CONTAINING PROTEIN"/>
    <property type="match status" value="1"/>
</dbReference>
<evidence type="ECO:0000259" key="1">
    <source>
        <dbReference type="PROSITE" id="PS50878"/>
    </source>
</evidence>
<organism evidence="2 3">
    <name type="scientific">Sitophilus oryzae</name>
    <name type="common">Rice weevil</name>
    <name type="synonym">Curculio oryzae</name>
    <dbReference type="NCBI Taxonomy" id="7048"/>
    <lineage>
        <taxon>Eukaryota</taxon>
        <taxon>Metazoa</taxon>
        <taxon>Ecdysozoa</taxon>
        <taxon>Arthropoda</taxon>
        <taxon>Hexapoda</taxon>
        <taxon>Insecta</taxon>
        <taxon>Pterygota</taxon>
        <taxon>Neoptera</taxon>
        <taxon>Endopterygota</taxon>
        <taxon>Coleoptera</taxon>
        <taxon>Polyphaga</taxon>
        <taxon>Cucujiformia</taxon>
        <taxon>Curculionidae</taxon>
        <taxon>Dryophthorinae</taxon>
        <taxon>Sitophilus</taxon>
    </lineage>
</organism>